<evidence type="ECO:0000313" key="2">
    <source>
        <dbReference type="EMBL" id="OKS86341.1"/>
    </source>
</evidence>
<gene>
    <name evidence="2" type="ORF">RG47T_1795</name>
</gene>
<dbReference type="Proteomes" id="UP000186720">
    <property type="component" value="Unassembled WGS sequence"/>
</dbReference>
<dbReference type="InterPro" id="IPR016040">
    <property type="entry name" value="NAD(P)-bd_dom"/>
</dbReference>
<comment type="caution">
    <text evidence="2">The sequence shown here is derived from an EMBL/GenBank/DDBJ whole genome shotgun (WGS) entry which is preliminary data.</text>
</comment>
<dbReference type="Pfam" id="PF13460">
    <property type="entry name" value="NAD_binding_10"/>
    <property type="match status" value="1"/>
</dbReference>
<dbReference type="RefSeq" id="WP_074489049.1">
    <property type="nucleotide sequence ID" value="NZ_FPAM01000017.1"/>
</dbReference>
<keyword evidence="3" id="KW-1185">Reference proteome</keyword>
<evidence type="ECO:0000259" key="1">
    <source>
        <dbReference type="Pfam" id="PF13460"/>
    </source>
</evidence>
<dbReference type="PANTHER" id="PTHR43355:SF2">
    <property type="entry name" value="FLAVIN REDUCTASE (NADPH)"/>
    <property type="match status" value="1"/>
</dbReference>
<dbReference type="InterPro" id="IPR051606">
    <property type="entry name" value="Polyketide_Oxido-like"/>
</dbReference>
<feature type="domain" description="NAD(P)-binding" evidence="1">
    <location>
        <begin position="7"/>
        <end position="202"/>
    </location>
</feature>
<dbReference type="OrthoDB" id="9790734at2"/>
<dbReference type="EMBL" id="MPPL01000001">
    <property type="protein sequence ID" value="OKS86341.1"/>
    <property type="molecule type" value="Genomic_DNA"/>
</dbReference>
<reference evidence="2 3" key="1">
    <citation type="submission" date="2016-11" db="EMBL/GenBank/DDBJ databases">
        <title>Whole Genome Sequencing of Mucilaginibacter polytrichastri RG4-7(T) isolated from the moss sample.</title>
        <authorList>
            <person name="Li Y."/>
        </authorList>
    </citation>
    <scope>NUCLEOTIDE SEQUENCE [LARGE SCALE GENOMIC DNA]</scope>
    <source>
        <strain evidence="2 3">RG4-7</strain>
    </source>
</reference>
<accession>A0A1Q5ZX62</accession>
<name>A0A1Q5ZX62_9SPHI</name>
<evidence type="ECO:0000313" key="3">
    <source>
        <dbReference type="Proteomes" id="UP000186720"/>
    </source>
</evidence>
<dbReference type="SUPFAM" id="SSF51735">
    <property type="entry name" value="NAD(P)-binding Rossmann-fold domains"/>
    <property type="match status" value="1"/>
</dbReference>
<dbReference type="Gene3D" id="3.40.50.720">
    <property type="entry name" value="NAD(P)-binding Rossmann-like Domain"/>
    <property type="match status" value="1"/>
</dbReference>
<dbReference type="InterPro" id="IPR036291">
    <property type="entry name" value="NAD(P)-bd_dom_sf"/>
</dbReference>
<protein>
    <recommendedName>
        <fullName evidence="1">NAD(P)-binding domain-containing protein</fullName>
    </recommendedName>
</protein>
<dbReference type="PANTHER" id="PTHR43355">
    <property type="entry name" value="FLAVIN REDUCTASE (NADPH)"/>
    <property type="match status" value="1"/>
</dbReference>
<proteinExistence type="predicted"/>
<dbReference type="CDD" id="cd05244">
    <property type="entry name" value="BVR-B_like_SDR_a"/>
    <property type="match status" value="1"/>
</dbReference>
<dbReference type="AlphaFoldDB" id="A0A1Q5ZX62"/>
<dbReference type="GO" id="GO:0016646">
    <property type="term" value="F:oxidoreductase activity, acting on the CH-NH group of donors, NAD or NADP as acceptor"/>
    <property type="evidence" value="ECO:0007669"/>
    <property type="project" value="TreeGrafter"/>
</dbReference>
<sequence length="213" mass="23112">MKIAVFGASGRIGSRIVNEALSRGHDVTAVVRAPETYTGGNRPHLYVAKGDVFNADHVETGAFNHDVMVSAYSNTGGATPHSIAEVAVPIIKGMKQAHVKRLIVIGGAGSLEVSPGVQLVDAPDFPEAYKPISLAHRDALKIYQQENELEWTSVSPSEVIYPGERTGKYRIGTNQLLKDEHGKSHISMEDFAAAILDEIENPQHIRQQMTVGY</sequence>
<organism evidence="2 3">
    <name type="scientific">Mucilaginibacter polytrichastri</name>
    <dbReference type="NCBI Taxonomy" id="1302689"/>
    <lineage>
        <taxon>Bacteria</taxon>
        <taxon>Pseudomonadati</taxon>
        <taxon>Bacteroidota</taxon>
        <taxon>Sphingobacteriia</taxon>
        <taxon>Sphingobacteriales</taxon>
        <taxon>Sphingobacteriaceae</taxon>
        <taxon>Mucilaginibacter</taxon>
    </lineage>
</organism>
<dbReference type="STRING" id="1302689.RG47T_1795"/>